<protein>
    <recommendedName>
        <fullName evidence="4">Transmembrane protein</fullName>
    </recommendedName>
</protein>
<sequence length="357" mass="40500">MLSVGKKLGGDFIEYQTDIYETGDRKKSSFSNKPKTSIEAKRFGNLIARIPVDHSMPYNNLICRSCGEIISHEEYFSLYGVYPDGQSFLGSNVTNRQTTSDQSYGHGINYMPVFYGTEQTIQINTNVGESHIETFRDSSGTVYYSTVKDNFHEGDKKPLKQNVLVNLPGNQIDHSKEDKSYDQSYSYVQSNSVCSECQKMIKPNGQTNFKQQAVSKSTESKRTQPDNIIRMNNPEIPEKIIQSGEIQQGNVKITYASPKKYTVFCSSSDSNVCVKYIRSSLLSDDNLGMISSNCIKDEVSVQHFHLWKWLLIAIALFVLFVSMIRRTNGNGDFRDFSFLDDLCTLIHLKNFEPPPCF</sequence>
<dbReference type="AlphaFoldDB" id="A0A6J8EQE9"/>
<dbReference type="EMBL" id="CACVKT020009701">
    <property type="protein sequence ID" value="CAC5422824.1"/>
    <property type="molecule type" value="Genomic_DNA"/>
</dbReference>
<feature type="transmembrane region" description="Helical" evidence="1">
    <location>
        <begin position="306"/>
        <end position="324"/>
    </location>
</feature>
<keyword evidence="1" id="KW-0812">Transmembrane</keyword>
<proteinExistence type="predicted"/>
<keyword evidence="3" id="KW-1185">Reference proteome</keyword>
<accession>A0A6J8EQE9</accession>
<name>A0A6J8EQE9_MYTCO</name>
<keyword evidence="1" id="KW-0472">Membrane</keyword>
<dbReference type="Proteomes" id="UP000507470">
    <property type="component" value="Unassembled WGS sequence"/>
</dbReference>
<evidence type="ECO:0000256" key="1">
    <source>
        <dbReference type="SAM" id="Phobius"/>
    </source>
</evidence>
<evidence type="ECO:0000313" key="2">
    <source>
        <dbReference type="EMBL" id="CAC5422824.1"/>
    </source>
</evidence>
<evidence type="ECO:0000313" key="3">
    <source>
        <dbReference type="Proteomes" id="UP000507470"/>
    </source>
</evidence>
<organism evidence="2 3">
    <name type="scientific">Mytilus coruscus</name>
    <name type="common">Sea mussel</name>
    <dbReference type="NCBI Taxonomy" id="42192"/>
    <lineage>
        <taxon>Eukaryota</taxon>
        <taxon>Metazoa</taxon>
        <taxon>Spiralia</taxon>
        <taxon>Lophotrochozoa</taxon>
        <taxon>Mollusca</taxon>
        <taxon>Bivalvia</taxon>
        <taxon>Autobranchia</taxon>
        <taxon>Pteriomorphia</taxon>
        <taxon>Mytilida</taxon>
        <taxon>Mytiloidea</taxon>
        <taxon>Mytilidae</taxon>
        <taxon>Mytilinae</taxon>
        <taxon>Mytilus</taxon>
    </lineage>
</organism>
<reference evidence="2 3" key="1">
    <citation type="submission" date="2020-06" db="EMBL/GenBank/DDBJ databases">
        <authorList>
            <person name="Li R."/>
            <person name="Bekaert M."/>
        </authorList>
    </citation>
    <scope>NUCLEOTIDE SEQUENCE [LARGE SCALE GENOMIC DNA]</scope>
    <source>
        <strain evidence="3">wild</strain>
    </source>
</reference>
<evidence type="ECO:0008006" key="4">
    <source>
        <dbReference type="Google" id="ProtNLM"/>
    </source>
</evidence>
<keyword evidence="1" id="KW-1133">Transmembrane helix</keyword>
<gene>
    <name evidence="2" type="ORF">MCOR_54845</name>
</gene>